<reference evidence="3" key="1">
    <citation type="submission" date="2016-07" db="EMBL/GenBank/DDBJ databases">
        <title>Phaeobacter portensis sp. nov., a tropodithietic acid producing bacterium isolated from a German harbor.</title>
        <authorList>
            <person name="Freese H.M."/>
            <person name="Bunk B."/>
            <person name="Breider S."/>
            <person name="Brinkhoff T."/>
        </authorList>
    </citation>
    <scope>NUCLEOTIDE SEQUENCE [LARGE SCALE GENOMIC DNA]</scope>
    <source>
        <strain evidence="3">P97</strain>
    </source>
</reference>
<dbReference type="OrthoDB" id="7865446at2"/>
<keyword evidence="1" id="KW-0472">Membrane</keyword>
<keyword evidence="1" id="KW-0812">Transmembrane</keyword>
<dbReference type="Proteomes" id="UP000183859">
    <property type="component" value="Chromosome"/>
</dbReference>
<feature type="transmembrane region" description="Helical" evidence="1">
    <location>
        <begin position="51"/>
        <end position="73"/>
    </location>
</feature>
<dbReference type="EMBL" id="CP016364">
    <property type="protein sequence ID" value="APG47248.1"/>
    <property type="molecule type" value="Genomic_DNA"/>
</dbReference>
<evidence type="ECO:0000256" key="1">
    <source>
        <dbReference type="SAM" id="Phobius"/>
    </source>
</evidence>
<dbReference type="AlphaFoldDB" id="A0A1L3I573"/>
<dbReference type="RefSeq" id="WP_072504806.1">
    <property type="nucleotide sequence ID" value="NZ_CP016364.1"/>
</dbReference>
<protein>
    <submittedName>
        <fullName evidence="2">Uncharacterized protein</fullName>
    </submittedName>
</protein>
<organism evidence="2 3">
    <name type="scientific">Phaeobacter porticola</name>
    <dbReference type="NCBI Taxonomy" id="1844006"/>
    <lineage>
        <taxon>Bacteria</taxon>
        <taxon>Pseudomonadati</taxon>
        <taxon>Pseudomonadota</taxon>
        <taxon>Alphaproteobacteria</taxon>
        <taxon>Rhodobacterales</taxon>
        <taxon>Roseobacteraceae</taxon>
        <taxon>Phaeobacter</taxon>
    </lineage>
</organism>
<dbReference type="STRING" id="1844006.PhaeoP97_01835"/>
<dbReference type="KEGG" id="php:PhaeoP97_01835"/>
<keyword evidence="1" id="KW-1133">Transmembrane helix</keyword>
<proteinExistence type="predicted"/>
<accession>A0A1L3I573</accession>
<sequence>MRNAALVLGIVAGLIGMVVGFAGYGYTAAVAYFGEVDGIARQVENVDQLRLLAVISPILALAGGAMAISRALWGGVLLLASAAGLYAGFGLNVFTIFPISLALLGGLLALAAGKPDEPKAHF</sequence>
<evidence type="ECO:0000313" key="3">
    <source>
        <dbReference type="Proteomes" id="UP000183859"/>
    </source>
</evidence>
<evidence type="ECO:0000313" key="2">
    <source>
        <dbReference type="EMBL" id="APG47248.1"/>
    </source>
</evidence>
<feature type="transmembrane region" description="Helical" evidence="1">
    <location>
        <begin position="85"/>
        <end position="112"/>
    </location>
</feature>
<keyword evidence="3" id="KW-1185">Reference proteome</keyword>
<gene>
    <name evidence="2" type="ORF">PhaeoP97_01835</name>
</gene>
<name>A0A1L3I573_9RHOB</name>